<dbReference type="EMBL" id="CP117880">
    <property type="protein sequence ID" value="WDF67571.1"/>
    <property type="molecule type" value="Genomic_DNA"/>
</dbReference>
<gene>
    <name evidence="1" type="ORF">PQ465_14825</name>
</gene>
<keyword evidence="2" id="KW-1185">Reference proteome</keyword>
<dbReference type="RefSeq" id="WP_274266299.1">
    <property type="nucleotide sequence ID" value="NZ_CP117880.1"/>
</dbReference>
<dbReference type="InterPro" id="IPR005077">
    <property type="entry name" value="Peptidase_C11"/>
</dbReference>
<evidence type="ECO:0000313" key="1">
    <source>
        <dbReference type="EMBL" id="WDF67571.1"/>
    </source>
</evidence>
<dbReference type="Gene3D" id="3.40.50.11970">
    <property type="match status" value="1"/>
</dbReference>
<protein>
    <submittedName>
        <fullName evidence="1">Clostripain-related cysteine peptidase</fullName>
    </submittedName>
</protein>
<accession>A0ABY7WGC5</accession>
<reference evidence="1 2" key="1">
    <citation type="submission" date="2023-02" db="EMBL/GenBank/DDBJ databases">
        <title>Genome sequence of Sphingobacterium sp. KACC 22765.</title>
        <authorList>
            <person name="Kim S."/>
            <person name="Heo J."/>
            <person name="Kwon S.-W."/>
        </authorList>
    </citation>
    <scope>NUCLEOTIDE SEQUENCE [LARGE SCALE GENOMIC DNA]</scope>
    <source>
        <strain evidence="1 2">KACC 22765</strain>
    </source>
</reference>
<dbReference type="PROSITE" id="PS51257">
    <property type="entry name" value="PROKAR_LIPOPROTEIN"/>
    <property type="match status" value="1"/>
</dbReference>
<name>A0ABY7WGC5_9SPHI</name>
<organism evidence="1 2">
    <name type="scientific">Sphingobacterium oryzagri</name>
    <dbReference type="NCBI Taxonomy" id="3025669"/>
    <lineage>
        <taxon>Bacteria</taxon>
        <taxon>Pseudomonadati</taxon>
        <taxon>Bacteroidota</taxon>
        <taxon>Sphingobacteriia</taxon>
        <taxon>Sphingobacteriales</taxon>
        <taxon>Sphingobacteriaceae</taxon>
        <taxon>Sphingobacterium</taxon>
    </lineage>
</organism>
<dbReference type="PANTHER" id="PTHR37835">
    <property type="entry name" value="ALPHA-CLOSTRIPAIN"/>
    <property type="match status" value="1"/>
</dbReference>
<dbReference type="Pfam" id="PF03415">
    <property type="entry name" value="Peptidase_C11"/>
    <property type="match status" value="1"/>
</dbReference>
<sequence length="390" mass="44214">MQKNNKYHRRKNFLPALYGVLYAALSILLLGACAKEDMLEVQKARTVMVYIAANNNLVSEAYDNINMMEEAFLGEEGNLVVYARLANTEPALYEISHDTSPFIRSKKIKSYPEHDSTDPRVMQLVFNDMQSRYPAASYGAILWSHATSWLPPGYSSLRLRSFGDDAGRSMDIRDLKTALPSNLDFLIFDACSMASVEVLFELKDKAAWILASPTEVVASGMPYDRLTRDLFRTNIAEGLRSAATHFYTYYNGQTGLNQSATIALIETQYLTELAQRTLDLLQQRRPHYPDFRIGQLQRLDFLPGSPTTSFDFMDFLTQNFENDALLQPIHATMEKLVRYRAHTPFFNGQPIHTFSGISCYVPGLLADEAAVETYYKSLSWYRAAGLSQLF</sequence>
<proteinExistence type="predicted"/>
<evidence type="ECO:0000313" key="2">
    <source>
        <dbReference type="Proteomes" id="UP001221558"/>
    </source>
</evidence>
<dbReference type="PANTHER" id="PTHR37835:SF1">
    <property type="entry name" value="ALPHA-CLOSTRIPAIN"/>
    <property type="match status" value="1"/>
</dbReference>
<dbReference type="Proteomes" id="UP001221558">
    <property type="component" value="Chromosome"/>
</dbReference>